<dbReference type="SUPFAM" id="SSF46934">
    <property type="entry name" value="UBA-like"/>
    <property type="match status" value="1"/>
</dbReference>
<dbReference type="Gramene" id="KFK31471">
    <property type="protein sequence ID" value="KFK31471"/>
    <property type="gene ID" value="AALP_AA6G116400"/>
</dbReference>
<protein>
    <recommendedName>
        <fullName evidence="2">GBF-interacting protein 1 N-terminal domain-containing protein</fullName>
    </recommendedName>
</protein>
<feature type="compositionally biased region" description="Polar residues" evidence="1">
    <location>
        <begin position="257"/>
        <end position="266"/>
    </location>
</feature>
<dbReference type="PANTHER" id="PTHR46445:SF4">
    <property type="entry name" value="PUTATIVE (DUF1296)-RELATED"/>
    <property type="match status" value="1"/>
</dbReference>
<feature type="compositionally biased region" description="Polar residues" evidence="1">
    <location>
        <begin position="340"/>
        <end position="349"/>
    </location>
</feature>
<evidence type="ECO:0000313" key="4">
    <source>
        <dbReference type="Proteomes" id="UP000029120"/>
    </source>
</evidence>
<accession>A0A087GNL9</accession>
<reference evidence="4" key="1">
    <citation type="journal article" date="2015" name="Nat. Plants">
        <title>Genome expansion of Arabis alpina linked with retrotransposition and reduced symmetric DNA methylation.</title>
        <authorList>
            <person name="Willing E.M."/>
            <person name="Rawat V."/>
            <person name="Mandakova T."/>
            <person name="Maumus F."/>
            <person name="James G.V."/>
            <person name="Nordstroem K.J."/>
            <person name="Becker C."/>
            <person name="Warthmann N."/>
            <person name="Chica C."/>
            <person name="Szarzynska B."/>
            <person name="Zytnicki M."/>
            <person name="Albani M.C."/>
            <person name="Kiefer C."/>
            <person name="Bergonzi S."/>
            <person name="Castaings L."/>
            <person name="Mateos J.L."/>
            <person name="Berns M.C."/>
            <person name="Bujdoso N."/>
            <person name="Piofczyk T."/>
            <person name="de Lorenzo L."/>
            <person name="Barrero-Sicilia C."/>
            <person name="Mateos I."/>
            <person name="Piednoel M."/>
            <person name="Hagmann J."/>
            <person name="Chen-Min-Tao R."/>
            <person name="Iglesias-Fernandez R."/>
            <person name="Schuster S.C."/>
            <person name="Alonso-Blanco C."/>
            <person name="Roudier F."/>
            <person name="Carbonero P."/>
            <person name="Paz-Ares J."/>
            <person name="Davis S.J."/>
            <person name="Pecinka A."/>
            <person name="Quesneville H."/>
            <person name="Colot V."/>
            <person name="Lysak M.A."/>
            <person name="Weigel D."/>
            <person name="Coupland G."/>
            <person name="Schneeberger K."/>
        </authorList>
    </citation>
    <scope>NUCLEOTIDE SEQUENCE [LARGE SCALE GENOMIC DNA]</scope>
    <source>
        <strain evidence="4">cv. Pajares</strain>
    </source>
</reference>
<feature type="domain" description="GBF-interacting protein 1 N-terminal" evidence="2">
    <location>
        <begin position="22"/>
        <end position="80"/>
    </location>
</feature>
<sequence>MVRKSRKKGGRNQDGNVNADVIPAESRTIVERIKEIIYFSEQEIYQVLVECRMNPHETIQRLLYQVSFQEVKSRGDKEKEISQTQNASGSCSQDVDDSSIQNGECSNAGECGGNELNSDETSNVEGTCNHLADSSTTSGILGPYKSDLTNDETEIVRISSDEADPPISLPSSSDLTNEETKIVPIGSAEAVPSIYVSSSSDLTDGETKIVPISSAEAVPSISVPSSSDLTNGETKIVPISSAEAIPLISVPSSRYQSAWNRGTSGQRSSSRKVVRSSPRRPARLISADSGQRTMAEVLKMSLGLSKESITKAPPLHEKSDVPNPFSNSLNECAATRDQLQESASVSNQNLRDDDVSNPFSNSLIDSAAGSDQTQESASVSNQSLCDDDVSNPFSNSIIDSPARSGQIQEPASVSNQKLLDNYRLYFSKPFIEPAARQDQLPESASVSNQNLRNDDVTYPFSNSVTESFELNRTIDLPASVGTSLQQLFIEIDEPSHQQVKTSELQHMTISSIGSGMNDDSEDFADDWSLKGLISSDDEPYEEEEEQQRMWNVANELLREQAQYETHETAQKHQSSATDLTFDNSQRLNPASAPSERSLQMENFNTFPDVMHQQADLREPVSPFPAYPFNQPMPINHSIATASSLGRTPSVSMTGTLKPATFFGPQNHQYSQPEVPSVTYGNMMNHPYLPNQDDVFNFSPSAFQQHGSSNSSTYPHHKSLASMLPQYRNNNLPQLVVPTVPTSYGSAYGPSYGSASALNSAFGSANGGFGTLSDNAANSEIDYSGLFSSRENIWSPERQSDSPEQWERKYHRYISG</sequence>
<feature type="compositionally biased region" description="Basic residues" evidence="1">
    <location>
        <begin position="269"/>
        <end position="282"/>
    </location>
</feature>
<feature type="region of interest" description="Disordered" evidence="1">
    <location>
        <begin position="116"/>
        <end position="136"/>
    </location>
</feature>
<evidence type="ECO:0000259" key="2">
    <source>
        <dbReference type="Pfam" id="PF06972"/>
    </source>
</evidence>
<feature type="compositionally biased region" description="Polar residues" evidence="1">
    <location>
        <begin position="82"/>
        <end position="100"/>
    </location>
</feature>
<gene>
    <name evidence="3" type="ordered locus">AALP_Aa6g116400</name>
</gene>
<dbReference type="AlphaFoldDB" id="A0A087GNL9"/>
<dbReference type="PANTHER" id="PTHR46445">
    <property type="entry name" value="RNA POLYMERASE II DEGRADATION FACTOR-LIKE PROTEIN (DUF1296)"/>
    <property type="match status" value="1"/>
</dbReference>
<name>A0A087GNL9_ARAAL</name>
<evidence type="ECO:0000256" key="1">
    <source>
        <dbReference type="SAM" id="MobiDB-lite"/>
    </source>
</evidence>
<feature type="compositionally biased region" description="Polar residues" evidence="1">
    <location>
        <begin position="571"/>
        <end position="588"/>
    </location>
</feature>
<evidence type="ECO:0000313" key="3">
    <source>
        <dbReference type="EMBL" id="KFK31471.1"/>
    </source>
</evidence>
<feature type="region of interest" description="Disordered" evidence="1">
    <location>
        <begin position="337"/>
        <end position="411"/>
    </location>
</feature>
<feature type="compositionally biased region" description="Polar residues" evidence="1">
    <location>
        <begin position="391"/>
        <end position="411"/>
    </location>
</feature>
<dbReference type="EMBL" id="CM002874">
    <property type="protein sequence ID" value="KFK31471.1"/>
    <property type="molecule type" value="Genomic_DNA"/>
</dbReference>
<keyword evidence="4" id="KW-1185">Reference proteome</keyword>
<dbReference type="InterPro" id="IPR009060">
    <property type="entry name" value="UBA-like_sf"/>
</dbReference>
<dbReference type="eggNOG" id="ENOG502QRB3">
    <property type="taxonomic scope" value="Eukaryota"/>
</dbReference>
<organism evidence="3 4">
    <name type="scientific">Arabis alpina</name>
    <name type="common">Alpine rock-cress</name>
    <dbReference type="NCBI Taxonomy" id="50452"/>
    <lineage>
        <taxon>Eukaryota</taxon>
        <taxon>Viridiplantae</taxon>
        <taxon>Streptophyta</taxon>
        <taxon>Embryophyta</taxon>
        <taxon>Tracheophyta</taxon>
        <taxon>Spermatophyta</taxon>
        <taxon>Magnoliopsida</taxon>
        <taxon>eudicotyledons</taxon>
        <taxon>Gunneridae</taxon>
        <taxon>Pentapetalae</taxon>
        <taxon>rosids</taxon>
        <taxon>malvids</taxon>
        <taxon>Brassicales</taxon>
        <taxon>Brassicaceae</taxon>
        <taxon>Arabideae</taxon>
        <taxon>Arabis</taxon>
    </lineage>
</organism>
<proteinExistence type="predicted"/>
<dbReference type="Proteomes" id="UP000029120">
    <property type="component" value="Chromosome 6"/>
</dbReference>
<feature type="region of interest" description="Disordered" evidence="1">
    <location>
        <begin position="76"/>
        <end position="100"/>
    </location>
</feature>
<dbReference type="Pfam" id="PF06972">
    <property type="entry name" value="GIP1_N"/>
    <property type="match status" value="1"/>
</dbReference>
<feature type="compositionally biased region" description="Polar residues" evidence="1">
    <location>
        <begin position="357"/>
        <end position="384"/>
    </location>
</feature>
<dbReference type="OrthoDB" id="1076498at2759"/>
<feature type="region of interest" description="Disordered" evidence="1">
    <location>
        <begin position="257"/>
        <end position="291"/>
    </location>
</feature>
<dbReference type="InterPro" id="IPR009719">
    <property type="entry name" value="GIP1_N"/>
</dbReference>
<feature type="region of interest" description="Disordered" evidence="1">
    <location>
        <begin position="563"/>
        <end position="596"/>
    </location>
</feature>